<evidence type="ECO:0000313" key="2">
    <source>
        <dbReference type="EMBL" id="KAJ4477095.1"/>
    </source>
</evidence>
<dbReference type="Proteomes" id="UP001150217">
    <property type="component" value="Unassembled WGS sequence"/>
</dbReference>
<evidence type="ECO:0000313" key="3">
    <source>
        <dbReference type="Proteomes" id="UP001150217"/>
    </source>
</evidence>
<feature type="coiled-coil region" evidence="1">
    <location>
        <begin position="139"/>
        <end position="166"/>
    </location>
</feature>
<name>A0ABQ8V6P2_9AGAR</name>
<organism evidence="2 3">
    <name type="scientific">Lentinula lateritia</name>
    <dbReference type="NCBI Taxonomy" id="40482"/>
    <lineage>
        <taxon>Eukaryota</taxon>
        <taxon>Fungi</taxon>
        <taxon>Dikarya</taxon>
        <taxon>Basidiomycota</taxon>
        <taxon>Agaricomycotina</taxon>
        <taxon>Agaricomycetes</taxon>
        <taxon>Agaricomycetidae</taxon>
        <taxon>Agaricales</taxon>
        <taxon>Marasmiineae</taxon>
        <taxon>Omphalotaceae</taxon>
        <taxon>Lentinula</taxon>
    </lineage>
</organism>
<keyword evidence="3" id="KW-1185">Reference proteome</keyword>
<comment type="caution">
    <text evidence="2">The sequence shown here is derived from an EMBL/GenBank/DDBJ whole genome shotgun (WGS) entry which is preliminary data.</text>
</comment>
<sequence length="179" mass="20298">MLLKHWPSLLIELLELRHHFSPYCILLPNQYPQRKTYKVPTIASLVKSSFISEARLAEARLFAANKSLDTLCSIRQSMDTCGPNEEGAVFTRLSETSGQDLEVLDPSRGCSERANFADTGDAAIERTFTQRQNKVKKRDAVVRENIKMLEKEIQSMEDTANGRRTNCLIHTVQTTMVPQ</sequence>
<proteinExistence type="predicted"/>
<reference evidence="2" key="1">
    <citation type="submission" date="2022-08" db="EMBL/GenBank/DDBJ databases">
        <title>A Global Phylogenomic Analysis of the Shiitake Genus Lentinula.</title>
        <authorList>
            <consortium name="DOE Joint Genome Institute"/>
            <person name="Sierra-Patev S."/>
            <person name="Min B."/>
            <person name="Naranjo-Ortiz M."/>
            <person name="Looney B."/>
            <person name="Konkel Z."/>
            <person name="Slot J.C."/>
            <person name="Sakamoto Y."/>
            <person name="Steenwyk J.L."/>
            <person name="Rokas A."/>
            <person name="Carro J."/>
            <person name="Camarero S."/>
            <person name="Ferreira P."/>
            <person name="Molpeceres G."/>
            <person name="Ruiz-Duenas F.J."/>
            <person name="Serrano A."/>
            <person name="Henrissat B."/>
            <person name="Drula E."/>
            <person name="Hughes K.W."/>
            <person name="Mata J.L."/>
            <person name="Ishikawa N.K."/>
            <person name="Vargas-Isla R."/>
            <person name="Ushijima S."/>
            <person name="Smith C.A."/>
            <person name="Ahrendt S."/>
            <person name="Andreopoulos W."/>
            <person name="He G."/>
            <person name="Labutti K."/>
            <person name="Lipzen A."/>
            <person name="Ng V."/>
            <person name="Riley R."/>
            <person name="Sandor L."/>
            <person name="Barry K."/>
            <person name="Martinez A.T."/>
            <person name="Xiao Y."/>
            <person name="Gibbons J.G."/>
            <person name="Terashima K."/>
            <person name="Grigoriev I.V."/>
            <person name="Hibbett D.S."/>
        </authorList>
    </citation>
    <scope>NUCLEOTIDE SEQUENCE</scope>
    <source>
        <strain evidence="2">RHP3577 ss4</strain>
    </source>
</reference>
<evidence type="ECO:0000256" key="1">
    <source>
        <dbReference type="SAM" id="Coils"/>
    </source>
</evidence>
<gene>
    <name evidence="2" type="ORF">C8R41DRAFT_904760</name>
</gene>
<protein>
    <submittedName>
        <fullName evidence="2">Uncharacterized protein</fullName>
    </submittedName>
</protein>
<dbReference type="EMBL" id="JANVFT010000068">
    <property type="protein sequence ID" value="KAJ4477095.1"/>
    <property type="molecule type" value="Genomic_DNA"/>
</dbReference>
<accession>A0ABQ8V6P2</accession>
<keyword evidence="1" id="KW-0175">Coiled coil</keyword>